<dbReference type="GO" id="GO:0008695">
    <property type="term" value="F:3-phenylpropionate dioxygenase activity"/>
    <property type="evidence" value="ECO:0007669"/>
    <property type="project" value="UniProtKB-EC"/>
</dbReference>
<comment type="similarity">
    <text evidence="1">Belongs to the bacterial ring-hydroxylating dioxygenase beta subunit family.</text>
</comment>
<gene>
    <name evidence="3" type="ORF">ACFQ34_12265</name>
</gene>
<dbReference type="EMBL" id="JBHTMB010000107">
    <property type="protein sequence ID" value="MFD1234060.1"/>
    <property type="molecule type" value="Genomic_DNA"/>
</dbReference>
<comment type="caution">
    <text evidence="3">The sequence shown here is derived from an EMBL/GenBank/DDBJ whole genome shotgun (WGS) entry which is preliminary data.</text>
</comment>
<evidence type="ECO:0000256" key="2">
    <source>
        <dbReference type="ARBA" id="ARBA00023002"/>
    </source>
</evidence>
<accession>A0ABW3VHD6</accession>
<organism evidence="3 4">
    <name type="scientific">Pseudonocardia benzenivorans</name>
    <dbReference type="NCBI Taxonomy" id="228005"/>
    <lineage>
        <taxon>Bacteria</taxon>
        <taxon>Bacillati</taxon>
        <taxon>Actinomycetota</taxon>
        <taxon>Actinomycetes</taxon>
        <taxon>Pseudonocardiales</taxon>
        <taxon>Pseudonocardiaceae</taxon>
        <taxon>Pseudonocardia</taxon>
    </lineage>
</organism>
<name>A0ABW3VHD6_9PSEU</name>
<evidence type="ECO:0000313" key="3">
    <source>
        <dbReference type="EMBL" id="MFD1234060.1"/>
    </source>
</evidence>
<dbReference type="PANTHER" id="PTHR41534">
    <property type="entry name" value="BLR3401 PROTEIN"/>
    <property type="match status" value="1"/>
</dbReference>
<sequence length="175" mass="20020">MTIEGTAVQPGVQLHWEVSEFLFREAALLDSREFTGWLDLLTEDIVYRMPVRVTRERKDGPDIDPAATWLEENLGTLTVRVARLGTRSAWSEDPPSRTRHFVTNVIVTEGERPDEVSVHSNLLFTRSRSRHAVNDELTGERRDVLRLVDGRWKLARREVVLDQAVLGTPNLSTIY</sequence>
<reference evidence="4" key="1">
    <citation type="journal article" date="2019" name="Int. J. Syst. Evol. Microbiol.">
        <title>The Global Catalogue of Microorganisms (GCM) 10K type strain sequencing project: providing services to taxonomists for standard genome sequencing and annotation.</title>
        <authorList>
            <consortium name="The Broad Institute Genomics Platform"/>
            <consortium name="The Broad Institute Genome Sequencing Center for Infectious Disease"/>
            <person name="Wu L."/>
            <person name="Ma J."/>
        </authorList>
    </citation>
    <scope>NUCLEOTIDE SEQUENCE [LARGE SCALE GENOMIC DNA]</scope>
    <source>
        <strain evidence="4">CCUG 49018</strain>
    </source>
</reference>
<protein>
    <submittedName>
        <fullName evidence="3">3-phenylpropionate/cinnamic acid dioxygenase subunit beta</fullName>
        <ecNumber evidence="3">1.14.12.19</ecNumber>
    </submittedName>
</protein>
<keyword evidence="3" id="KW-0223">Dioxygenase</keyword>
<evidence type="ECO:0000313" key="4">
    <source>
        <dbReference type="Proteomes" id="UP001597182"/>
    </source>
</evidence>
<dbReference type="RefSeq" id="WP_379652945.1">
    <property type="nucleotide sequence ID" value="NZ_JBHTMB010000107.1"/>
</dbReference>
<keyword evidence="4" id="KW-1185">Reference proteome</keyword>
<dbReference type="PANTHER" id="PTHR41534:SF2">
    <property type="entry name" value="3-PHENYLPROPIONATE_CINNAMIC ACID DIOXYGENASE SUBUNIT BETA"/>
    <property type="match status" value="1"/>
</dbReference>
<dbReference type="CDD" id="cd00667">
    <property type="entry name" value="ring_hydroxylating_dioxygenases_beta"/>
    <property type="match status" value="1"/>
</dbReference>
<dbReference type="Proteomes" id="UP001597182">
    <property type="component" value="Unassembled WGS sequence"/>
</dbReference>
<dbReference type="SUPFAM" id="SSF54427">
    <property type="entry name" value="NTF2-like"/>
    <property type="match status" value="1"/>
</dbReference>
<dbReference type="InterPro" id="IPR032710">
    <property type="entry name" value="NTF2-like_dom_sf"/>
</dbReference>
<dbReference type="Pfam" id="PF00866">
    <property type="entry name" value="Ring_hydroxyl_B"/>
    <property type="match status" value="1"/>
</dbReference>
<evidence type="ECO:0000256" key="1">
    <source>
        <dbReference type="ARBA" id="ARBA00009570"/>
    </source>
</evidence>
<dbReference type="NCBIfam" id="NF007479">
    <property type="entry name" value="PRK10069.1"/>
    <property type="match status" value="1"/>
</dbReference>
<dbReference type="Gene3D" id="3.10.450.50">
    <property type="match status" value="1"/>
</dbReference>
<proteinExistence type="inferred from homology"/>
<dbReference type="EC" id="1.14.12.19" evidence="3"/>
<keyword evidence="2 3" id="KW-0560">Oxidoreductase</keyword>
<dbReference type="InterPro" id="IPR000391">
    <property type="entry name" value="Rng_hydr_dOase-bsu"/>
</dbReference>